<evidence type="ECO:0000259" key="6">
    <source>
        <dbReference type="SMART" id="SM00091"/>
    </source>
</evidence>
<dbReference type="SUPFAM" id="SSF55785">
    <property type="entry name" value="PYP-like sensor domain (PAS domain)"/>
    <property type="match status" value="2"/>
</dbReference>
<dbReference type="InterPro" id="IPR035965">
    <property type="entry name" value="PAS-like_dom_sf"/>
</dbReference>
<dbReference type="NCBIfam" id="TIGR00229">
    <property type="entry name" value="sensory_box"/>
    <property type="match status" value="2"/>
</dbReference>
<dbReference type="SMART" id="SM00387">
    <property type="entry name" value="HATPase_c"/>
    <property type="match status" value="1"/>
</dbReference>
<evidence type="ECO:0000256" key="1">
    <source>
        <dbReference type="ARBA" id="ARBA00000085"/>
    </source>
</evidence>
<dbReference type="Pfam" id="PF02518">
    <property type="entry name" value="HATPase_c"/>
    <property type="match status" value="1"/>
</dbReference>
<dbReference type="PANTHER" id="PTHR43065:SF34">
    <property type="entry name" value="SPORULATION KINASE A"/>
    <property type="match status" value="1"/>
</dbReference>
<dbReference type="SUPFAM" id="SSF47384">
    <property type="entry name" value="Homodimeric domain of signal transducing histidine kinase"/>
    <property type="match status" value="1"/>
</dbReference>
<dbReference type="Proteomes" id="UP000830167">
    <property type="component" value="Chromosome"/>
</dbReference>
<keyword evidence="3" id="KW-0597">Phosphoprotein</keyword>
<dbReference type="InterPro" id="IPR003594">
    <property type="entry name" value="HATPase_dom"/>
</dbReference>
<organism evidence="9 10">
    <name type="scientific">Fodinisporobacter ferrooxydans</name>
    <dbReference type="NCBI Taxonomy" id="2901836"/>
    <lineage>
        <taxon>Bacteria</taxon>
        <taxon>Bacillati</taxon>
        <taxon>Bacillota</taxon>
        <taxon>Bacilli</taxon>
        <taxon>Bacillales</taxon>
        <taxon>Alicyclobacillaceae</taxon>
        <taxon>Fodinisporobacter</taxon>
    </lineage>
</organism>
<gene>
    <name evidence="9" type="ORF">LSG31_13140</name>
</gene>
<evidence type="ECO:0000313" key="9">
    <source>
        <dbReference type="EMBL" id="UOF88885.1"/>
    </source>
</evidence>
<keyword evidence="5" id="KW-0902">Two-component regulatory system</keyword>
<dbReference type="CDD" id="cd00130">
    <property type="entry name" value="PAS"/>
    <property type="match status" value="2"/>
</dbReference>
<dbReference type="EC" id="2.7.13.3" evidence="2"/>
<dbReference type="Gene3D" id="3.30.450.20">
    <property type="entry name" value="PAS domain"/>
    <property type="match status" value="2"/>
</dbReference>
<accession>A0ABY4CED4</accession>
<keyword evidence="4" id="KW-0808">Transferase</keyword>
<evidence type="ECO:0000256" key="2">
    <source>
        <dbReference type="ARBA" id="ARBA00012438"/>
    </source>
</evidence>
<dbReference type="RefSeq" id="WP_347435565.1">
    <property type="nucleotide sequence ID" value="NZ_CP089291.1"/>
</dbReference>
<dbReference type="InterPro" id="IPR000014">
    <property type="entry name" value="PAS"/>
</dbReference>
<dbReference type="InterPro" id="IPR036890">
    <property type="entry name" value="HATPase_C_sf"/>
</dbReference>
<keyword evidence="4" id="KW-0418">Kinase</keyword>
<feature type="domain" description="Histidine kinase/HSP90-like ATPase" evidence="7">
    <location>
        <begin position="367"/>
        <end position="473"/>
    </location>
</feature>
<dbReference type="InterPro" id="IPR004358">
    <property type="entry name" value="Sig_transdc_His_kin-like_C"/>
</dbReference>
<feature type="domain" description="PAS" evidence="6">
    <location>
        <begin position="7"/>
        <end position="73"/>
    </location>
</feature>
<dbReference type="Pfam" id="PF08447">
    <property type="entry name" value="PAS_3"/>
    <property type="match status" value="2"/>
</dbReference>
<dbReference type="InterPro" id="IPR001610">
    <property type="entry name" value="PAC"/>
</dbReference>
<evidence type="ECO:0000259" key="8">
    <source>
        <dbReference type="SMART" id="SM00388"/>
    </source>
</evidence>
<comment type="catalytic activity">
    <reaction evidence="1">
        <text>ATP + protein L-histidine = ADP + protein N-phospho-L-histidine.</text>
        <dbReference type="EC" id="2.7.13.3"/>
    </reaction>
</comment>
<dbReference type="Pfam" id="PF00512">
    <property type="entry name" value="HisKA"/>
    <property type="match status" value="1"/>
</dbReference>
<evidence type="ECO:0000256" key="5">
    <source>
        <dbReference type="ARBA" id="ARBA00023012"/>
    </source>
</evidence>
<protein>
    <recommendedName>
        <fullName evidence="2">histidine kinase</fullName>
        <ecNumber evidence="2">2.7.13.3</ecNumber>
    </recommendedName>
</protein>
<dbReference type="Gene3D" id="1.10.287.130">
    <property type="match status" value="1"/>
</dbReference>
<feature type="domain" description="Signal transduction histidine kinase dimerisation/phosphoacceptor" evidence="8">
    <location>
        <begin position="263"/>
        <end position="325"/>
    </location>
</feature>
<sequence length="473" mass="54292">MKVNKERLFEHAFFHAPIGMALVSLDGYCIKANPALCRIMGYSEEELQHLRFQDFTHPDDVKYDQEYLDRVFSGEIVNIQSEKRYIHKEGHIVWILLNLSLITDERGNPSYFIAQVQDLTEKKCLLDILSEDKQRYRIITENTLDMISEQDIDGTYVYVSESCRSLLGYEPYELIGRNSYDFFHRDDMELIEQNHKTALTFNNAKTIAYRFRKKDGSYIWFETACKALCDKVGHVKGILSFSRDISFRKESEKLLIQSEKLSIAGQLAAGIAHEIRNPLTSLKGFLQLIGKGDHKQYYFDIMNSELNRIELILSELLVLSKPQVQTSQTKDLIKLLVDVCTLLETQAIMKNVQIATVFPSHSLYIQCDENKMKQAFINFIKNAIESMPAGGELFIEVEQSAEKITVRITDQGTGIPEEKIPFLGQPFYSTKENGTGLGLMVSYKIIEELKGRIFVSSKINEGTTFQIELPLHE</sequence>
<dbReference type="InterPro" id="IPR036097">
    <property type="entry name" value="HisK_dim/P_sf"/>
</dbReference>
<dbReference type="SMART" id="SM00388">
    <property type="entry name" value="HisKA"/>
    <property type="match status" value="1"/>
</dbReference>
<dbReference type="InterPro" id="IPR013655">
    <property type="entry name" value="PAS_fold_3"/>
</dbReference>
<evidence type="ECO:0000256" key="3">
    <source>
        <dbReference type="ARBA" id="ARBA00022553"/>
    </source>
</evidence>
<feature type="domain" description="PAS" evidence="6">
    <location>
        <begin position="134"/>
        <end position="200"/>
    </location>
</feature>
<dbReference type="SUPFAM" id="SSF55874">
    <property type="entry name" value="ATPase domain of HSP90 chaperone/DNA topoisomerase II/histidine kinase"/>
    <property type="match status" value="1"/>
</dbReference>
<name>A0ABY4CED4_9BACL</name>
<evidence type="ECO:0000256" key="4">
    <source>
        <dbReference type="ARBA" id="ARBA00022777"/>
    </source>
</evidence>
<keyword evidence="10" id="KW-1185">Reference proteome</keyword>
<dbReference type="CDD" id="cd00082">
    <property type="entry name" value="HisKA"/>
    <property type="match status" value="1"/>
</dbReference>
<dbReference type="InterPro" id="IPR003661">
    <property type="entry name" value="HisK_dim/P_dom"/>
</dbReference>
<reference evidence="9" key="1">
    <citation type="submission" date="2021-12" db="EMBL/GenBank/DDBJ databases">
        <title>Alicyclobacillaceae gen. nov., sp. nov., isolated from chalcocite enrichment system.</title>
        <authorList>
            <person name="Jiang Z."/>
        </authorList>
    </citation>
    <scope>NUCLEOTIDE SEQUENCE</scope>
    <source>
        <strain evidence="9">MYW30-H2</strain>
    </source>
</reference>
<dbReference type="SMART" id="SM00086">
    <property type="entry name" value="PAC"/>
    <property type="match status" value="2"/>
</dbReference>
<dbReference type="SMART" id="SM00091">
    <property type="entry name" value="PAS"/>
    <property type="match status" value="2"/>
</dbReference>
<dbReference type="EMBL" id="CP089291">
    <property type="protein sequence ID" value="UOF88885.1"/>
    <property type="molecule type" value="Genomic_DNA"/>
</dbReference>
<evidence type="ECO:0000259" key="7">
    <source>
        <dbReference type="SMART" id="SM00387"/>
    </source>
</evidence>
<dbReference type="PRINTS" id="PR00344">
    <property type="entry name" value="BCTRLSENSOR"/>
</dbReference>
<dbReference type="CDD" id="cd00075">
    <property type="entry name" value="HATPase"/>
    <property type="match status" value="1"/>
</dbReference>
<dbReference type="PANTHER" id="PTHR43065">
    <property type="entry name" value="SENSOR HISTIDINE KINASE"/>
    <property type="match status" value="1"/>
</dbReference>
<dbReference type="Gene3D" id="3.30.565.10">
    <property type="entry name" value="Histidine kinase-like ATPase, C-terminal domain"/>
    <property type="match status" value="1"/>
</dbReference>
<proteinExistence type="predicted"/>
<evidence type="ECO:0000313" key="10">
    <source>
        <dbReference type="Proteomes" id="UP000830167"/>
    </source>
</evidence>